<dbReference type="AlphaFoldDB" id="A0A7S3ZHB4"/>
<organism evidence="1">
    <name type="scientific">Lotharella globosa</name>
    <dbReference type="NCBI Taxonomy" id="91324"/>
    <lineage>
        <taxon>Eukaryota</taxon>
        <taxon>Sar</taxon>
        <taxon>Rhizaria</taxon>
        <taxon>Cercozoa</taxon>
        <taxon>Chlorarachniophyceae</taxon>
        <taxon>Lotharella</taxon>
    </lineage>
</organism>
<accession>A0A7S3ZHB4</accession>
<protein>
    <submittedName>
        <fullName evidence="1">Uncharacterized protein</fullName>
    </submittedName>
</protein>
<proteinExistence type="predicted"/>
<reference evidence="1" key="1">
    <citation type="submission" date="2021-01" db="EMBL/GenBank/DDBJ databases">
        <authorList>
            <person name="Corre E."/>
            <person name="Pelletier E."/>
            <person name="Niang G."/>
            <person name="Scheremetjew M."/>
            <person name="Finn R."/>
            <person name="Kale V."/>
            <person name="Holt S."/>
            <person name="Cochrane G."/>
            <person name="Meng A."/>
            <person name="Brown T."/>
            <person name="Cohen L."/>
        </authorList>
    </citation>
    <scope>NUCLEOTIDE SEQUENCE</scope>
    <source>
        <strain evidence="1">CCCM811</strain>
    </source>
</reference>
<sequence length="124" mass="14091">MFYPPNVAEIAGPGLVVSDKRRIMERKRQEKSYLELARRVLLRNDASENPCQYTAVRCSGRVFPVTVDRTTDVFDLASFVVHQMGIGKSVEDGRVTPHLEFNGKPLDNYSLKVLPLCRDSRGFF</sequence>
<dbReference type="EMBL" id="HBIV01050488">
    <property type="protein sequence ID" value="CAE0683035.1"/>
    <property type="molecule type" value="Transcribed_RNA"/>
</dbReference>
<gene>
    <name evidence="1" type="ORF">LGLO00237_LOCUS34823</name>
</gene>
<name>A0A7S3ZHB4_9EUKA</name>
<evidence type="ECO:0000313" key="1">
    <source>
        <dbReference type="EMBL" id="CAE0683035.1"/>
    </source>
</evidence>